<gene>
    <name evidence="3" type="ORF">PSTG_05309</name>
</gene>
<feature type="region of interest" description="Disordered" evidence="2">
    <location>
        <begin position="165"/>
        <end position="189"/>
    </location>
</feature>
<evidence type="ECO:0000313" key="4">
    <source>
        <dbReference type="Proteomes" id="UP000054564"/>
    </source>
</evidence>
<dbReference type="PANTHER" id="PTHR31905:SF2">
    <property type="entry name" value="PROTEIN MIX23"/>
    <property type="match status" value="1"/>
</dbReference>
<dbReference type="Proteomes" id="UP000054564">
    <property type="component" value="Unassembled WGS sequence"/>
</dbReference>
<proteinExistence type="inferred from homology"/>
<feature type="region of interest" description="Disordered" evidence="2">
    <location>
        <begin position="229"/>
        <end position="253"/>
    </location>
</feature>
<evidence type="ECO:0000313" key="3">
    <source>
        <dbReference type="EMBL" id="KNF01529.1"/>
    </source>
</evidence>
<sequence length="253" mass="28212">MSGSGPPSPSSPLLGTEWLEAQLASLDRSLAAHEPESTTEGSSRPKLQSLCSDISEFRRQLQRYRKLDDSINLSINRSFILLDSPGQTSQSSSTQCEGFWKMLTGEIISHIVNHLLNIGADMNTSSLFLDVYCDDKASWLSRENLIRSCIDVVDRSVQERNDAIHRLSMDPTDPKNVPSSSSSSKTKSQLEAEVYNAELKRRMIHDELTVESTIRKQTIQKFRTRCPESFFSIPADSPPTQLDPHPSSTSPAQ</sequence>
<evidence type="ECO:0000256" key="2">
    <source>
        <dbReference type="SAM" id="MobiDB-lite"/>
    </source>
</evidence>
<dbReference type="OrthoDB" id="5593818at2759"/>
<comment type="caution">
    <text evidence="3">The sequence shown here is derived from an EMBL/GenBank/DDBJ whole genome shotgun (WGS) entry which is preliminary data.</text>
</comment>
<reference evidence="4" key="1">
    <citation type="submission" date="2014-03" db="EMBL/GenBank/DDBJ databases">
        <title>The Genome Sequence of Puccinia striiformis f. sp. tritici PST-78.</title>
        <authorList>
            <consortium name="The Broad Institute Genome Sequencing Platform"/>
            <person name="Cuomo C."/>
            <person name="Hulbert S."/>
            <person name="Chen X."/>
            <person name="Walker B."/>
            <person name="Young S.K."/>
            <person name="Zeng Q."/>
            <person name="Gargeya S."/>
            <person name="Fitzgerald M."/>
            <person name="Haas B."/>
            <person name="Abouelleil A."/>
            <person name="Alvarado L."/>
            <person name="Arachchi H.M."/>
            <person name="Berlin A.M."/>
            <person name="Chapman S.B."/>
            <person name="Goldberg J."/>
            <person name="Griggs A."/>
            <person name="Gujja S."/>
            <person name="Hansen M."/>
            <person name="Howarth C."/>
            <person name="Imamovic A."/>
            <person name="Larimer J."/>
            <person name="McCowan C."/>
            <person name="Montmayeur A."/>
            <person name="Murphy C."/>
            <person name="Neiman D."/>
            <person name="Pearson M."/>
            <person name="Priest M."/>
            <person name="Roberts A."/>
            <person name="Saif S."/>
            <person name="Shea T."/>
            <person name="Sisk P."/>
            <person name="Sykes S."/>
            <person name="Wortman J."/>
            <person name="Nusbaum C."/>
            <person name="Birren B."/>
        </authorList>
    </citation>
    <scope>NUCLEOTIDE SEQUENCE [LARGE SCALE GENOMIC DNA]</scope>
    <source>
        <strain evidence="4">race PST-78</strain>
    </source>
</reference>
<keyword evidence="4" id="KW-1185">Reference proteome</keyword>
<dbReference type="Pfam" id="PF09774">
    <property type="entry name" value="MIX23"/>
    <property type="match status" value="2"/>
</dbReference>
<evidence type="ECO:0000256" key="1">
    <source>
        <dbReference type="ARBA" id="ARBA00024204"/>
    </source>
</evidence>
<comment type="similarity">
    <text evidence="1">Belongs to the MIX23 family.</text>
</comment>
<protein>
    <submittedName>
        <fullName evidence="3">Uncharacterized protein</fullName>
    </submittedName>
</protein>
<dbReference type="AlphaFoldDB" id="A0A0L0VQI3"/>
<dbReference type="PANTHER" id="PTHR31905">
    <property type="entry name" value="COILED-COIL DOMAIN-CONTAINING PROTEIN 58"/>
    <property type="match status" value="1"/>
</dbReference>
<dbReference type="EMBL" id="AJIL01000029">
    <property type="protein sequence ID" value="KNF01529.1"/>
    <property type="molecule type" value="Genomic_DNA"/>
</dbReference>
<dbReference type="GO" id="GO:0005758">
    <property type="term" value="C:mitochondrial intermembrane space"/>
    <property type="evidence" value="ECO:0007669"/>
    <property type="project" value="InterPro"/>
</dbReference>
<name>A0A0L0VQI3_9BASI</name>
<dbReference type="STRING" id="1165861.A0A0L0VQI3"/>
<dbReference type="InterPro" id="IPR019171">
    <property type="entry name" value="MIX23"/>
</dbReference>
<organism evidence="3 4">
    <name type="scientific">Puccinia striiformis f. sp. tritici PST-78</name>
    <dbReference type="NCBI Taxonomy" id="1165861"/>
    <lineage>
        <taxon>Eukaryota</taxon>
        <taxon>Fungi</taxon>
        <taxon>Dikarya</taxon>
        <taxon>Basidiomycota</taxon>
        <taxon>Pucciniomycotina</taxon>
        <taxon>Pucciniomycetes</taxon>
        <taxon>Pucciniales</taxon>
        <taxon>Pucciniaceae</taxon>
        <taxon>Puccinia</taxon>
    </lineage>
</organism>
<accession>A0A0L0VQI3</accession>